<accession>A0A1M7RWY2</accession>
<dbReference type="InterPro" id="IPR023267">
    <property type="entry name" value="RCMT"/>
</dbReference>
<evidence type="ECO:0000256" key="1">
    <source>
        <dbReference type="ARBA" id="ARBA00022603"/>
    </source>
</evidence>
<dbReference type="PANTHER" id="PTHR22807">
    <property type="entry name" value="NOP2 YEAST -RELATED NOL1/NOP2/FMU SUN DOMAIN-CONTAINING"/>
    <property type="match status" value="1"/>
</dbReference>
<reference evidence="7 8" key="1">
    <citation type="submission" date="2016-12" db="EMBL/GenBank/DDBJ databases">
        <authorList>
            <person name="Song W.-J."/>
            <person name="Kurnit D.M."/>
        </authorList>
    </citation>
    <scope>NUCLEOTIDE SEQUENCE [LARGE SCALE GENOMIC DNA]</scope>
    <source>
        <strain evidence="7 8">CGMCC 1.10808</strain>
    </source>
</reference>
<dbReference type="PROSITE" id="PS51686">
    <property type="entry name" value="SAM_MT_RSMB_NOP"/>
    <property type="match status" value="1"/>
</dbReference>
<evidence type="ECO:0000256" key="2">
    <source>
        <dbReference type="ARBA" id="ARBA00022679"/>
    </source>
</evidence>
<dbReference type="STRING" id="1189325.SAMN04488119_102275"/>
<evidence type="ECO:0000256" key="4">
    <source>
        <dbReference type="ARBA" id="ARBA00022884"/>
    </source>
</evidence>
<dbReference type="GO" id="GO:0003723">
    <property type="term" value="F:RNA binding"/>
    <property type="evidence" value="ECO:0007669"/>
    <property type="project" value="UniProtKB-UniRule"/>
</dbReference>
<name>A0A1M7RWY2_9RHOB</name>
<keyword evidence="4 5" id="KW-0694">RNA-binding</keyword>
<evidence type="ECO:0000256" key="5">
    <source>
        <dbReference type="PROSITE-ProRule" id="PRU01023"/>
    </source>
</evidence>
<dbReference type="GO" id="GO:0008173">
    <property type="term" value="F:RNA methyltransferase activity"/>
    <property type="evidence" value="ECO:0007669"/>
    <property type="project" value="InterPro"/>
</dbReference>
<dbReference type="RefSeq" id="WP_072745824.1">
    <property type="nucleotide sequence ID" value="NZ_FOHL01000002.1"/>
</dbReference>
<sequence>MTPAARLSAAMALLDAIEAALAPAPGAGPEAGPSDPRLARGVDRLLARWGRENRYAGARDRAAVADLVYDALRRRRSLAWRMGPGAAGGRALVLALLAEQGLSVAQIAALCDGGRFAPAPLSDEERARLAAPPPPAPAPVRLDFPDWLEPELRRTFGPRLEETMATMRARAPLDLRVNALRATPEQAIEALRTDGVEAAPGPLSPWCLRVEKGARRLRAAAAYRDGLVEIQDAASQAAALMSRARPGEQVLDFCAGGGGKALALAAMTGGPIDAHDADPRRMADLPARARRAGARVRTLHEAPRGRYDLVFVDAPCSGSGAWRRNPDAKWALTPAGLEALRALQARVLRTAARNVAGGGRLLYATCSLLRAENRDVVEDFLAEGGFALEDERAFTPRDGGDGFYAALLRRVAQEG</sequence>
<dbReference type="SUPFAM" id="SSF53335">
    <property type="entry name" value="S-adenosyl-L-methionine-dependent methyltransferases"/>
    <property type="match status" value="1"/>
</dbReference>
<dbReference type="InterPro" id="IPR049560">
    <property type="entry name" value="MeTrfase_RsmB-F_NOP2_cat"/>
</dbReference>
<gene>
    <name evidence="7" type="ORF">SAMN05216200_101243</name>
</gene>
<feature type="active site" description="Nucleophile" evidence="5">
    <location>
        <position position="366"/>
    </location>
</feature>
<dbReference type="AlphaFoldDB" id="A0A1M7RWY2"/>
<feature type="binding site" evidence="5">
    <location>
        <position position="313"/>
    </location>
    <ligand>
        <name>S-adenosyl-L-methionine</name>
        <dbReference type="ChEBI" id="CHEBI:59789"/>
    </ligand>
</feature>
<evidence type="ECO:0000256" key="3">
    <source>
        <dbReference type="ARBA" id="ARBA00022691"/>
    </source>
</evidence>
<dbReference type="InterPro" id="IPR001678">
    <property type="entry name" value="MeTrfase_RsmB-F_NOP2_dom"/>
</dbReference>
<dbReference type="CDD" id="cd02440">
    <property type="entry name" value="AdoMet_MTases"/>
    <property type="match status" value="1"/>
</dbReference>
<dbReference type="GO" id="GO:0001510">
    <property type="term" value="P:RNA methylation"/>
    <property type="evidence" value="ECO:0007669"/>
    <property type="project" value="InterPro"/>
</dbReference>
<dbReference type="PRINTS" id="PR02008">
    <property type="entry name" value="RCMTFAMILY"/>
</dbReference>
<keyword evidence="2 5" id="KW-0808">Transferase</keyword>
<keyword evidence="1 5" id="KW-0489">Methyltransferase</keyword>
<dbReference type="PANTHER" id="PTHR22807:SF53">
    <property type="entry name" value="RIBOSOMAL RNA SMALL SUBUNIT METHYLTRANSFERASE B-RELATED"/>
    <property type="match status" value="1"/>
</dbReference>
<keyword evidence="3 5" id="KW-0949">S-adenosyl-L-methionine</keyword>
<feature type="binding site" evidence="5">
    <location>
        <position position="276"/>
    </location>
    <ligand>
        <name>S-adenosyl-L-methionine</name>
        <dbReference type="ChEBI" id="CHEBI:59789"/>
    </ligand>
</feature>
<evidence type="ECO:0000313" key="8">
    <source>
        <dbReference type="Proteomes" id="UP000184066"/>
    </source>
</evidence>
<evidence type="ECO:0000259" key="6">
    <source>
        <dbReference type="PROSITE" id="PS51686"/>
    </source>
</evidence>
<dbReference type="EMBL" id="FRDL01000001">
    <property type="protein sequence ID" value="SHN50644.1"/>
    <property type="molecule type" value="Genomic_DNA"/>
</dbReference>
<comment type="similarity">
    <text evidence="5">Belongs to the class I-like SAM-binding methyltransferase superfamily. RsmB/NOP family.</text>
</comment>
<dbReference type="Pfam" id="PF01189">
    <property type="entry name" value="Methyltr_RsmB-F"/>
    <property type="match status" value="1"/>
</dbReference>
<dbReference type="Gene3D" id="3.40.50.150">
    <property type="entry name" value="Vaccinia Virus protein VP39"/>
    <property type="match status" value="1"/>
</dbReference>
<dbReference type="Proteomes" id="UP000184066">
    <property type="component" value="Unassembled WGS sequence"/>
</dbReference>
<feature type="domain" description="SAM-dependent MTase RsmB/NOP-type" evidence="6">
    <location>
        <begin position="163"/>
        <end position="415"/>
    </location>
</feature>
<dbReference type="InterPro" id="IPR029063">
    <property type="entry name" value="SAM-dependent_MTases_sf"/>
</dbReference>
<proteinExistence type="inferred from homology"/>
<comment type="caution">
    <text evidence="5">Lacks conserved residue(s) required for the propagation of feature annotation.</text>
</comment>
<protein>
    <submittedName>
        <fullName evidence="7">16S rRNA (Cytosine967-C5)-methyltransferase</fullName>
    </submittedName>
</protein>
<dbReference type="Gene3D" id="3.30.70.1170">
    <property type="entry name" value="Sun protein, domain 3"/>
    <property type="match status" value="1"/>
</dbReference>
<dbReference type="OrthoDB" id="9810297at2"/>
<dbReference type="InterPro" id="IPR054728">
    <property type="entry name" value="RsmB-like_ferredoxin"/>
</dbReference>
<organism evidence="7 8">
    <name type="scientific">Oceanicella actignis</name>
    <dbReference type="NCBI Taxonomy" id="1189325"/>
    <lineage>
        <taxon>Bacteria</taxon>
        <taxon>Pseudomonadati</taxon>
        <taxon>Pseudomonadota</taxon>
        <taxon>Alphaproteobacteria</taxon>
        <taxon>Rhodobacterales</taxon>
        <taxon>Paracoccaceae</taxon>
        <taxon>Oceanicella</taxon>
    </lineage>
</organism>
<evidence type="ECO:0000313" key="7">
    <source>
        <dbReference type="EMBL" id="SHN50644.1"/>
    </source>
</evidence>
<keyword evidence="8" id="KW-1185">Reference proteome</keyword>
<dbReference type="Pfam" id="PF22458">
    <property type="entry name" value="RsmF-B_ferredox"/>
    <property type="match status" value="1"/>
</dbReference>